<keyword evidence="7 8" id="KW-0472">Membrane</keyword>
<evidence type="ECO:0000256" key="1">
    <source>
        <dbReference type="ARBA" id="ARBA00004651"/>
    </source>
</evidence>
<accession>A0A084IIQ1</accession>
<dbReference type="PANTHER" id="PTHR31686:SF1">
    <property type="entry name" value="SULFITE EFFLUX PUMP SSU1"/>
    <property type="match status" value="1"/>
</dbReference>
<feature type="transmembrane region" description="Helical" evidence="8">
    <location>
        <begin position="317"/>
        <end position="338"/>
    </location>
</feature>
<dbReference type="AlphaFoldDB" id="A0A084IIQ1"/>
<dbReference type="InterPro" id="IPR038665">
    <property type="entry name" value="Voltage-dep_anion_channel_sf"/>
</dbReference>
<dbReference type="InterPro" id="IPR004695">
    <property type="entry name" value="SLAC1/Mae1/Ssu1/TehA"/>
</dbReference>
<keyword evidence="3" id="KW-0813">Transport</keyword>
<dbReference type="GO" id="GO:0000319">
    <property type="term" value="F:sulfite transmembrane transporter activity"/>
    <property type="evidence" value="ECO:0007669"/>
    <property type="project" value="TreeGrafter"/>
</dbReference>
<comment type="caution">
    <text evidence="9">The sequence shown here is derived from an EMBL/GenBank/DDBJ whole genome shotgun (WGS) entry which is preliminary data.</text>
</comment>
<feature type="transmembrane region" description="Helical" evidence="8">
    <location>
        <begin position="210"/>
        <end position="230"/>
    </location>
</feature>
<feature type="transmembrane region" description="Helical" evidence="8">
    <location>
        <begin position="105"/>
        <end position="126"/>
    </location>
</feature>
<evidence type="ECO:0000313" key="10">
    <source>
        <dbReference type="Proteomes" id="UP000028302"/>
    </source>
</evidence>
<evidence type="ECO:0000256" key="7">
    <source>
        <dbReference type="ARBA" id="ARBA00023136"/>
    </source>
</evidence>
<name>A0A084IIQ1_SALHC</name>
<reference evidence="9 10" key="1">
    <citation type="submission" date="2013-03" db="EMBL/GenBank/DDBJ databases">
        <title>Salinisphaera hydrothermalis C41B8 Genome Sequencing.</title>
        <authorList>
            <person name="Li C."/>
            <person name="Lai Q."/>
            <person name="Shao Z."/>
        </authorList>
    </citation>
    <scope>NUCLEOTIDE SEQUENCE [LARGE SCALE GENOMIC DNA]</scope>
    <source>
        <strain evidence="9 10">C41B8</strain>
    </source>
</reference>
<feature type="transmembrane region" description="Helical" evidence="8">
    <location>
        <begin position="138"/>
        <end position="160"/>
    </location>
</feature>
<sequence length="353" mass="38427">MLRSLIRELPPAYFALVMATGIVSIAAYGLGPASIGWGLFGLNLVLYTVLAVLHGLRLMLFPQRCIVDLFDPSAGPGYFTWIAATAVLGSQCLVLAHAAQVATALFVFAVVLWLLLNYAVFAALALRRHKQALDVGINGGWLLAVVAMQGLAVLATHLAGGWGQPVRLELHFAALVLWLAGGMLYLWLAALIFYRYYFFALAPGDLVPTYWINMGAMAISTLAGSLLIAGSSGPAPYLQSLRPFLEGFTLFYWAGGTWWLPLLVILGVWRHVIRGYRLVYDPLYWGMVFPLGMYAVATEHMSRSMGLAFLRPISIVFLYIALLAWAVTALGLVVAMVTGVRRFATQLRAAAGD</sequence>
<evidence type="ECO:0000256" key="2">
    <source>
        <dbReference type="ARBA" id="ARBA00008566"/>
    </source>
</evidence>
<dbReference type="GO" id="GO:0005886">
    <property type="term" value="C:plasma membrane"/>
    <property type="evidence" value="ECO:0007669"/>
    <property type="project" value="UniProtKB-SubCell"/>
</dbReference>
<dbReference type="PATRIC" id="fig|1304275.5.peg.2914"/>
<gene>
    <name evidence="9" type="ORF">C41B8_14255</name>
</gene>
<evidence type="ECO:0000256" key="5">
    <source>
        <dbReference type="ARBA" id="ARBA00022692"/>
    </source>
</evidence>
<dbReference type="CDD" id="cd09319">
    <property type="entry name" value="TDT_like_1"/>
    <property type="match status" value="1"/>
</dbReference>
<keyword evidence="5 8" id="KW-0812">Transmembrane</keyword>
<dbReference type="InterPro" id="IPR051629">
    <property type="entry name" value="Sulfite_efflux_TDT"/>
</dbReference>
<proteinExistence type="inferred from homology"/>
<comment type="similarity">
    <text evidence="2">Belongs to the tellurite-resistance/dicarboxylate transporter (TDT) family.</text>
</comment>
<keyword evidence="10" id="KW-1185">Reference proteome</keyword>
<feature type="transmembrane region" description="Helical" evidence="8">
    <location>
        <begin position="12"/>
        <end position="31"/>
    </location>
</feature>
<evidence type="ECO:0000256" key="4">
    <source>
        <dbReference type="ARBA" id="ARBA00022475"/>
    </source>
</evidence>
<feature type="transmembrane region" description="Helical" evidence="8">
    <location>
        <begin position="278"/>
        <end position="297"/>
    </location>
</feature>
<feature type="transmembrane region" description="Helical" evidence="8">
    <location>
        <begin position="250"/>
        <end position="269"/>
    </location>
</feature>
<dbReference type="Gene3D" id="1.50.10.150">
    <property type="entry name" value="Voltage-dependent anion channel"/>
    <property type="match status" value="1"/>
</dbReference>
<dbReference type="EMBL" id="APNK01000026">
    <property type="protein sequence ID" value="KEZ76585.1"/>
    <property type="molecule type" value="Genomic_DNA"/>
</dbReference>
<evidence type="ECO:0000256" key="3">
    <source>
        <dbReference type="ARBA" id="ARBA00022448"/>
    </source>
</evidence>
<evidence type="ECO:0000313" key="9">
    <source>
        <dbReference type="EMBL" id="KEZ76585.1"/>
    </source>
</evidence>
<dbReference type="eggNOG" id="COG1275">
    <property type="taxonomic scope" value="Bacteria"/>
</dbReference>
<organism evidence="9 10">
    <name type="scientific">Salinisphaera hydrothermalis (strain C41B8)</name>
    <dbReference type="NCBI Taxonomy" id="1304275"/>
    <lineage>
        <taxon>Bacteria</taxon>
        <taxon>Pseudomonadati</taxon>
        <taxon>Pseudomonadota</taxon>
        <taxon>Gammaproteobacteria</taxon>
        <taxon>Salinisphaerales</taxon>
        <taxon>Salinisphaeraceae</taxon>
        <taxon>Salinisphaera</taxon>
    </lineage>
</organism>
<feature type="transmembrane region" description="Helical" evidence="8">
    <location>
        <begin position="37"/>
        <end position="56"/>
    </location>
</feature>
<feature type="transmembrane region" description="Helical" evidence="8">
    <location>
        <begin position="77"/>
        <end position="99"/>
    </location>
</feature>
<evidence type="ECO:0000256" key="6">
    <source>
        <dbReference type="ARBA" id="ARBA00022989"/>
    </source>
</evidence>
<evidence type="ECO:0000256" key="8">
    <source>
        <dbReference type="SAM" id="Phobius"/>
    </source>
</evidence>
<keyword evidence="6 8" id="KW-1133">Transmembrane helix</keyword>
<comment type="subcellular location">
    <subcellularLocation>
        <location evidence="1">Cell membrane</location>
        <topology evidence="1">Multi-pass membrane protein</topology>
    </subcellularLocation>
</comment>
<dbReference type="PANTHER" id="PTHR31686">
    <property type="match status" value="1"/>
</dbReference>
<keyword evidence="4" id="KW-1003">Cell membrane</keyword>
<dbReference type="Proteomes" id="UP000028302">
    <property type="component" value="Unassembled WGS sequence"/>
</dbReference>
<dbReference type="Pfam" id="PF03595">
    <property type="entry name" value="SLAC1"/>
    <property type="match status" value="1"/>
</dbReference>
<protein>
    <submittedName>
        <fullName evidence="9">C4-dicarboxylate transporter</fullName>
    </submittedName>
</protein>
<dbReference type="STRING" id="1304275.C41B8_14255"/>
<feature type="transmembrane region" description="Helical" evidence="8">
    <location>
        <begin position="172"/>
        <end position="198"/>
    </location>
</feature>